<dbReference type="GO" id="GO:0045025">
    <property type="term" value="C:mitochondrial degradosome"/>
    <property type="evidence" value="ECO:0007669"/>
    <property type="project" value="TreeGrafter"/>
</dbReference>
<dbReference type="InterPro" id="IPR001650">
    <property type="entry name" value="Helicase_C-like"/>
</dbReference>
<dbReference type="Proteomes" id="UP000245946">
    <property type="component" value="Unassembled WGS sequence"/>
</dbReference>
<evidence type="ECO:0000256" key="6">
    <source>
        <dbReference type="ARBA" id="ARBA00022840"/>
    </source>
</evidence>
<dbReference type="InterPro" id="IPR055206">
    <property type="entry name" value="DEXQc_SUV3"/>
</dbReference>
<feature type="compositionally biased region" description="Gly residues" evidence="10">
    <location>
        <begin position="32"/>
        <end position="47"/>
    </location>
</feature>
<dbReference type="FunFam" id="3.40.50.300:FF:000957">
    <property type="entry name" value="ATP-dependent RNA helicase SUV3L, mitochondrial"/>
    <property type="match status" value="1"/>
</dbReference>
<keyword evidence="13" id="KW-1185">Reference proteome</keyword>
<feature type="region of interest" description="Disordered" evidence="10">
    <location>
        <begin position="841"/>
        <end position="861"/>
    </location>
</feature>
<dbReference type="GeneID" id="37271346"/>
<accession>A0A316ZLI8</accession>
<organism evidence="12 13">
    <name type="scientific">Tilletiopsis washingtonensis</name>
    <dbReference type="NCBI Taxonomy" id="58919"/>
    <lineage>
        <taxon>Eukaryota</taxon>
        <taxon>Fungi</taxon>
        <taxon>Dikarya</taxon>
        <taxon>Basidiomycota</taxon>
        <taxon>Ustilaginomycotina</taxon>
        <taxon>Exobasidiomycetes</taxon>
        <taxon>Entylomatales</taxon>
        <taxon>Entylomatales incertae sedis</taxon>
        <taxon>Tilletiopsis</taxon>
    </lineage>
</organism>
<dbReference type="InterPro" id="IPR027417">
    <property type="entry name" value="P-loop_NTPase"/>
</dbReference>
<keyword evidence="4" id="KW-0378">Hydrolase</keyword>
<feature type="compositionally biased region" description="Polar residues" evidence="10">
    <location>
        <begin position="845"/>
        <end position="861"/>
    </location>
</feature>
<dbReference type="GO" id="GO:0005524">
    <property type="term" value="F:ATP binding"/>
    <property type="evidence" value="ECO:0007669"/>
    <property type="project" value="UniProtKB-KW"/>
</dbReference>
<dbReference type="FunFam" id="3.40.50.300:FF:000269">
    <property type="entry name" value="ATP-dependent RNA helicase SUPV3L1, mitochondrial"/>
    <property type="match status" value="1"/>
</dbReference>
<feature type="region of interest" description="Disordered" evidence="10">
    <location>
        <begin position="1"/>
        <end position="67"/>
    </location>
</feature>
<evidence type="ECO:0000256" key="9">
    <source>
        <dbReference type="ARBA" id="ARBA00047984"/>
    </source>
</evidence>
<feature type="region of interest" description="Disordered" evidence="10">
    <location>
        <begin position="565"/>
        <end position="605"/>
    </location>
</feature>
<feature type="region of interest" description="Disordered" evidence="10">
    <location>
        <begin position="503"/>
        <end position="526"/>
    </location>
</feature>
<dbReference type="CDD" id="cd17913">
    <property type="entry name" value="DEXQc_Suv3"/>
    <property type="match status" value="1"/>
</dbReference>
<dbReference type="Pfam" id="PF00271">
    <property type="entry name" value="Helicase_C"/>
    <property type="match status" value="1"/>
</dbReference>
<dbReference type="InterPro" id="IPR050699">
    <property type="entry name" value="RNA-DNA_Helicase"/>
</dbReference>
<comment type="catalytic activity">
    <reaction evidence="9">
        <text>ATP + H2O = ADP + phosphate + H(+)</text>
        <dbReference type="Rhea" id="RHEA:13065"/>
        <dbReference type="ChEBI" id="CHEBI:15377"/>
        <dbReference type="ChEBI" id="CHEBI:15378"/>
        <dbReference type="ChEBI" id="CHEBI:30616"/>
        <dbReference type="ChEBI" id="CHEBI:43474"/>
        <dbReference type="ChEBI" id="CHEBI:456216"/>
        <dbReference type="EC" id="3.6.4.13"/>
    </reaction>
</comment>
<keyword evidence="3" id="KW-0547">Nucleotide-binding</keyword>
<dbReference type="OrthoDB" id="6692397at2759"/>
<evidence type="ECO:0000256" key="3">
    <source>
        <dbReference type="ARBA" id="ARBA00022741"/>
    </source>
</evidence>
<dbReference type="PANTHER" id="PTHR12131:SF1">
    <property type="entry name" value="ATP-DEPENDENT RNA HELICASE SUPV3L1, MITOCHONDRIAL-RELATED"/>
    <property type="match status" value="1"/>
</dbReference>
<dbReference type="AlphaFoldDB" id="A0A316ZLI8"/>
<gene>
    <name evidence="12" type="ORF">FA09DRAFT_335824</name>
</gene>
<dbReference type="Pfam" id="PF12513">
    <property type="entry name" value="SUV3_C"/>
    <property type="match status" value="1"/>
</dbReference>
<evidence type="ECO:0000256" key="8">
    <source>
        <dbReference type="ARBA" id="ARBA00023128"/>
    </source>
</evidence>
<dbReference type="PANTHER" id="PTHR12131">
    <property type="entry name" value="ATP-DEPENDENT RNA AND DNA HELICASE"/>
    <property type="match status" value="1"/>
</dbReference>
<dbReference type="PROSITE" id="PS51194">
    <property type="entry name" value="HELICASE_CTER"/>
    <property type="match status" value="1"/>
</dbReference>
<name>A0A316ZLI8_9BASI</name>
<dbReference type="Gene3D" id="1.20.272.40">
    <property type="match status" value="1"/>
</dbReference>
<dbReference type="SUPFAM" id="SSF52540">
    <property type="entry name" value="P-loop containing nucleoside triphosphate hydrolases"/>
    <property type="match status" value="1"/>
</dbReference>
<dbReference type="InterPro" id="IPR022192">
    <property type="entry name" value="SUV3_C"/>
</dbReference>
<proteinExistence type="predicted"/>
<dbReference type="RefSeq" id="XP_025601472.1">
    <property type="nucleotide sequence ID" value="XM_025743802.1"/>
</dbReference>
<dbReference type="InterPro" id="IPR044774">
    <property type="entry name" value="Suv3_DEXQc"/>
</dbReference>
<keyword evidence="5" id="KW-0347">Helicase</keyword>
<keyword evidence="6" id="KW-0067">ATP-binding</keyword>
<evidence type="ECO:0000259" key="11">
    <source>
        <dbReference type="PROSITE" id="PS51194"/>
    </source>
</evidence>
<sequence length="861" mass="93230">MHTSAACAFQSSSSRSRDSRSQRGGSSDRGARGGARGGGRGGRGGRAPGAYFARPSAAPAFGPTSKITPEKAAQEALDQITDMRKDTALRHMFVALGLRGEGPRALVADEAVTEDGDAEIVGLLIDRWAEEVQPLIRKALALHLEGDLEAQEGWSIAELQAAHTAEAEQGIARIANASLVQHLIAQLNALATSGQAEIAASARAVAQQLAEVTRLMDLRNPALDYPTARSLTRHIHLHVGPTNSGKTYGALVALCKARNGIYAGPLRLLAHEVWERINAGAVSADIAPRACSLLTGEERQLQLACGLTACTVEMLATNISYDIAVVDEIQMIADKDRGYAWTQAVLGLAAKELHLCGEASVVPLIRRMAEACGDVVHVHEYKRLTPLVVEEKTLGGIRNVRPGDCVVSFSRSGIFKLKEKIEEATGLKCALAYGALPPETKSEQAKMFNDPQSGVDVMVASDAIGMGLNLKIKRVVFESLHKWNGKEQVFMSASQIKQIAGRAGRYGTGKAGEAADANRGSVTTMDPQDLPVLRQALESPLVPIEQAALQPRPEAMPELGTLMSASSYKPVDDKPKPASKQRKQDEADDAAAEEEAGETQVEPVSATLDYGKAPTLSAVLEATQAITRVDHRSYFLSQFNQAAQISPLVEAAARQAHLPFSERQKFSNAPVNTRDERVTASMYNAVRAYARGELVRFEEVVRDLGMLEALEEIEQVRRGAEERKAQAVARGTPISKLKSLASYASADDININTLMLLESLHRTLCLYLWLSFRFPLAFCHHHAVEDYKLRDEEAIQFCLETIRDGRARRMQAREFDRAAERGYRGSTGGARRGDDQANAAKWALGSSTSSQHHARQYASSP</sequence>
<comment type="subcellular location">
    <subcellularLocation>
        <location evidence="1">Mitochondrion</location>
    </subcellularLocation>
</comment>
<dbReference type="Gene3D" id="3.40.50.300">
    <property type="entry name" value="P-loop containing nucleotide triphosphate hydrolases"/>
    <property type="match status" value="2"/>
</dbReference>
<reference evidence="12 13" key="1">
    <citation type="journal article" date="2018" name="Mol. Biol. Evol.">
        <title>Broad Genomic Sampling Reveals a Smut Pathogenic Ancestry of the Fungal Clade Ustilaginomycotina.</title>
        <authorList>
            <person name="Kijpornyongpan T."/>
            <person name="Mondo S.J."/>
            <person name="Barry K."/>
            <person name="Sandor L."/>
            <person name="Lee J."/>
            <person name="Lipzen A."/>
            <person name="Pangilinan J."/>
            <person name="LaButti K."/>
            <person name="Hainaut M."/>
            <person name="Henrissat B."/>
            <person name="Grigoriev I.V."/>
            <person name="Spatafora J.W."/>
            <person name="Aime M.C."/>
        </authorList>
    </citation>
    <scope>NUCLEOTIDE SEQUENCE [LARGE SCALE GENOMIC DNA]</scope>
    <source>
        <strain evidence="12 13">MCA 4186</strain>
    </source>
</reference>
<dbReference type="SMART" id="SM00490">
    <property type="entry name" value="HELICc"/>
    <property type="match status" value="1"/>
</dbReference>
<evidence type="ECO:0000256" key="10">
    <source>
        <dbReference type="SAM" id="MobiDB-lite"/>
    </source>
</evidence>
<evidence type="ECO:0000256" key="2">
    <source>
        <dbReference type="ARBA" id="ARBA00012552"/>
    </source>
</evidence>
<dbReference type="EC" id="3.6.4.13" evidence="2"/>
<dbReference type="GO" id="GO:0003724">
    <property type="term" value="F:RNA helicase activity"/>
    <property type="evidence" value="ECO:0007669"/>
    <property type="project" value="UniProtKB-EC"/>
</dbReference>
<keyword evidence="8" id="KW-0496">Mitochondrion</keyword>
<dbReference type="EMBL" id="KZ819283">
    <property type="protein sequence ID" value="PWO01194.1"/>
    <property type="molecule type" value="Genomic_DNA"/>
</dbReference>
<dbReference type="Gene3D" id="1.20.58.1080">
    <property type="match status" value="1"/>
</dbReference>
<dbReference type="GO" id="GO:0000965">
    <property type="term" value="P:mitochondrial RNA 3'-end processing"/>
    <property type="evidence" value="ECO:0007669"/>
    <property type="project" value="TreeGrafter"/>
</dbReference>
<evidence type="ECO:0000313" key="13">
    <source>
        <dbReference type="Proteomes" id="UP000245946"/>
    </source>
</evidence>
<evidence type="ECO:0000313" key="12">
    <source>
        <dbReference type="EMBL" id="PWO01194.1"/>
    </source>
</evidence>
<evidence type="ECO:0000256" key="1">
    <source>
        <dbReference type="ARBA" id="ARBA00004173"/>
    </source>
</evidence>
<dbReference type="Pfam" id="PF22527">
    <property type="entry name" value="DEXQc_Suv3"/>
    <property type="match status" value="1"/>
</dbReference>
<feature type="compositionally biased region" description="Acidic residues" evidence="10">
    <location>
        <begin position="586"/>
        <end position="597"/>
    </location>
</feature>
<dbReference type="STRING" id="58919.A0A316ZLI8"/>
<evidence type="ECO:0000256" key="4">
    <source>
        <dbReference type="ARBA" id="ARBA00022801"/>
    </source>
</evidence>
<dbReference type="CDD" id="cd18805">
    <property type="entry name" value="SF2_C_suv3"/>
    <property type="match status" value="1"/>
</dbReference>
<keyword evidence="7" id="KW-0809">Transit peptide</keyword>
<dbReference type="GO" id="GO:0016787">
    <property type="term" value="F:hydrolase activity"/>
    <property type="evidence" value="ECO:0007669"/>
    <property type="project" value="UniProtKB-KW"/>
</dbReference>
<evidence type="ECO:0000256" key="7">
    <source>
        <dbReference type="ARBA" id="ARBA00022946"/>
    </source>
</evidence>
<evidence type="ECO:0000256" key="5">
    <source>
        <dbReference type="ARBA" id="ARBA00022806"/>
    </source>
</evidence>
<protein>
    <recommendedName>
        <fullName evidence="2">RNA helicase</fullName>
        <ecNumber evidence="2">3.6.4.13</ecNumber>
    </recommendedName>
</protein>
<feature type="domain" description="Helicase C-terminal" evidence="11">
    <location>
        <begin position="380"/>
        <end position="560"/>
    </location>
</feature>